<protein>
    <submittedName>
        <fullName evidence="3">Uncharacterized protein</fullName>
    </submittedName>
</protein>
<keyword evidence="2" id="KW-0812">Transmembrane</keyword>
<name>A0A9D5AJI6_PEA</name>
<evidence type="ECO:0000313" key="3">
    <source>
        <dbReference type="EMBL" id="KAI5409719.1"/>
    </source>
</evidence>
<dbReference type="Gramene" id="Psat05G0524600-T1">
    <property type="protein sequence ID" value="KAI5409719.1"/>
    <property type="gene ID" value="KIW84_055246"/>
</dbReference>
<comment type="caution">
    <text evidence="3">The sequence shown here is derived from an EMBL/GenBank/DDBJ whole genome shotgun (WGS) entry which is preliminary data.</text>
</comment>
<gene>
    <name evidence="3" type="ORF">KIW84_055246</name>
</gene>
<reference evidence="3 4" key="1">
    <citation type="journal article" date="2022" name="Nat. Genet.">
        <title>Improved pea reference genome and pan-genome highlight genomic features and evolutionary characteristics.</title>
        <authorList>
            <person name="Yang T."/>
            <person name="Liu R."/>
            <person name="Luo Y."/>
            <person name="Hu S."/>
            <person name="Wang D."/>
            <person name="Wang C."/>
            <person name="Pandey M.K."/>
            <person name="Ge S."/>
            <person name="Xu Q."/>
            <person name="Li N."/>
            <person name="Li G."/>
            <person name="Huang Y."/>
            <person name="Saxena R.K."/>
            <person name="Ji Y."/>
            <person name="Li M."/>
            <person name="Yan X."/>
            <person name="He Y."/>
            <person name="Liu Y."/>
            <person name="Wang X."/>
            <person name="Xiang C."/>
            <person name="Varshney R.K."/>
            <person name="Ding H."/>
            <person name="Gao S."/>
            <person name="Zong X."/>
        </authorList>
    </citation>
    <scope>NUCLEOTIDE SEQUENCE [LARGE SCALE GENOMIC DNA]</scope>
    <source>
        <strain evidence="3 4">cv. Zhongwan 6</strain>
    </source>
</reference>
<accession>A0A9D5AJI6</accession>
<feature type="region of interest" description="Disordered" evidence="1">
    <location>
        <begin position="1"/>
        <end position="21"/>
    </location>
</feature>
<dbReference type="Proteomes" id="UP001058974">
    <property type="component" value="Chromosome 5"/>
</dbReference>
<keyword evidence="2" id="KW-1133">Transmembrane helix</keyword>
<evidence type="ECO:0000256" key="2">
    <source>
        <dbReference type="SAM" id="Phobius"/>
    </source>
</evidence>
<proteinExistence type="predicted"/>
<keyword evidence="4" id="KW-1185">Reference proteome</keyword>
<sequence>MKETKQHKSHRNTSGLEGSKYASEYGTTKRQEFYQIGMSRRVSEVCNWPWASMRFNELNHTKSWTALWMQEDGLFSAGFGFGVLKWEEKQNMMMQELGWLSYSVYADAYKMQLKKEKELSLKTSLLDDYMYYENRQKIMQDEKAKLLIRSVESPLFVQALEAPQKLAAGKPPSKYEKNLKIKDDSENLNQMSISSSEQNIQNSDVPNSKSVNEQAEKVAVHEDISSICLSLPLLYDSAMRFELSLSVWELLFVSHALPLFSLVAGFYATYVHHLLEAAYGPAFRCSRKCWLLSLIAVSHCVGLCFGIVTEFSSTGSSKVMVLLQGLAQVCCRIGLDCCNRASMDTWLKVGHPGGLSVLALPSPMQVGYYSSWCSKANAIGGKKLQSLRHDQVGIKVKKPNPQGKIKANMDMK</sequence>
<dbReference type="AlphaFoldDB" id="A0A9D5AJI6"/>
<evidence type="ECO:0000313" key="4">
    <source>
        <dbReference type="Proteomes" id="UP001058974"/>
    </source>
</evidence>
<organism evidence="3 4">
    <name type="scientific">Pisum sativum</name>
    <name type="common">Garden pea</name>
    <name type="synonym">Lathyrus oleraceus</name>
    <dbReference type="NCBI Taxonomy" id="3888"/>
    <lineage>
        <taxon>Eukaryota</taxon>
        <taxon>Viridiplantae</taxon>
        <taxon>Streptophyta</taxon>
        <taxon>Embryophyta</taxon>
        <taxon>Tracheophyta</taxon>
        <taxon>Spermatophyta</taxon>
        <taxon>Magnoliopsida</taxon>
        <taxon>eudicotyledons</taxon>
        <taxon>Gunneridae</taxon>
        <taxon>Pentapetalae</taxon>
        <taxon>rosids</taxon>
        <taxon>fabids</taxon>
        <taxon>Fabales</taxon>
        <taxon>Fabaceae</taxon>
        <taxon>Papilionoideae</taxon>
        <taxon>50 kb inversion clade</taxon>
        <taxon>NPAAA clade</taxon>
        <taxon>Hologalegina</taxon>
        <taxon>IRL clade</taxon>
        <taxon>Fabeae</taxon>
        <taxon>Lathyrus</taxon>
    </lineage>
</organism>
<feature type="transmembrane region" description="Helical" evidence="2">
    <location>
        <begin position="290"/>
        <end position="308"/>
    </location>
</feature>
<feature type="transmembrane region" description="Helical" evidence="2">
    <location>
        <begin position="247"/>
        <end position="270"/>
    </location>
</feature>
<dbReference type="EMBL" id="JAMSHJ010000005">
    <property type="protein sequence ID" value="KAI5409719.1"/>
    <property type="molecule type" value="Genomic_DNA"/>
</dbReference>
<evidence type="ECO:0000256" key="1">
    <source>
        <dbReference type="SAM" id="MobiDB-lite"/>
    </source>
</evidence>
<keyword evidence="2" id="KW-0472">Membrane</keyword>